<dbReference type="OrthoDB" id="9802228at2"/>
<dbReference type="EMBL" id="LLZU01000001">
    <property type="protein sequence ID" value="KRV51517.1"/>
    <property type="molecule type" value="Genomic_DNA"/>
</dbReference>
<comment type="catalytic activity">
    <reaction evidence="1 8">
        <text>a 4-O-methyl-thymidine in DNA + L-cysteinyl-[protein] = a thymidine in DNA + S-methyl-L-cysteinyl-[protein]</text>
        <dbReference type="Rhea" id="RHEA:53428"/>
        <dbReference type="Rhea" id="RHEA-COMP:10131"/>
        <dbReference type="Rhea" id="RHEA-COMP:10132"/>
        <dbReference type="Rhea" id="RHEA-COMP:13555"/>
        <dbReference type="Rhea" id="RHEA-COMP:13556"/>
        <dbReference type="ChEBI" id="CHEBI:29950"/>
        <dbReference type="ChEBI" id="CHEBI:82612"/>
        <dbReference type="ChEBI" id="CHEBI:137386"/>
        <dbReference type="ChEBI" id="CHEBI:137387"/>
        <dbReference type="EC" id="2.1.1.63"/>
    </reaction>
</comment>
<dbReference type="InterPro" id="IPR014048">
    <property type="entry name" value="MethylDNA_cys_MeTrfase_DNA-bd"/>
</dbReference>
<feature type="domain" description="Methylated-DNA-[protein]-cysteine S-methyltransferase DNA binding" evidence="9">
    <location>
        <begin position="74"/>
        <end position="154"/>
    </location>
</feature>
<keyword evidence="8" id="KW-0963">Cytoplasm</keyword>
<keyword evidence="4 8" id="KW-0808">Transferase</keyword>
<keyword evidence="5 8" id="KW-0227">DNA damage</keyword>
<comment type="miscellaneous">
    <text evidence="8">This enzyme catalyzes only one turnover and therefore is not strictly catalytic. According to one definition, an enzyme is a biocatalyst that acts repeatedly and over many reaction cycles.</text>
</comment>
<keyword evidence="3 8" id="KW-0489">Methyltransferase</keyword>
<proteinExistence type="inferred from homology"/>
<dbReference type="PANTHER" id="PTHR10815">
    <property type="entry name" value="METHYLATED-DNA--PROTEIN-CYSTEINE METHYLTRANSFERASE"/>
    <property type="match status" value="1"/>
</dbReference>
<dbReference type="Pfam" id="PF01035">
    <property type="entry name" value="DNA_binding_1"/>
    <property type="match status" value="1"/>
</dbReference>
<evidence type="ECO:0000256" key="8">
    <source>
        <dbReference type="HAMAP-Rule" id="MF_00772"/>
    </source>
</evidence>
<dbReference type="HAMAP" id="MF_00772">
    <property type="entry name" value="OGT"/>
    <property type="match status" value="1"/>
</dbReference>
<reference evidence="11 12" key="1">
    <citation type="submission" date="2015-10" db="EMBL/GenBank/DDBJ databases">
        <title>Draft genome sequence of pyrrolomycin-producing Streptomyces vitaminophilus.</title>
        <authorList>
            <person name="Graham D.E."/>
            <person name="Mahan K.M."/>
            <person name="Klingeman D.M."/>
            <person name="Hettich R.L."/>
            <person name="Parry R.J."/>
        </authorList>
    </citation>
    <scope>NUCLEOTIDE SEQUENCE [LARGE SCALE GENOMIC DNA]</scope>
    <source>
        <strain evidence="11 12">ATCC 31673</strain>
    </source>
</reference>
<comment type="subcellular location">
    <subcellularLocation>
        <location evidence="8">Cytoplasm</location>
    </subcellularLocation>
</comment>
<accession>A0A0T6LZQ0</accession>
<dbReference type="Pfam" id="PF02870">
    <property type="entry name" value="Methyltransf_1N"/>
    <property type="match status" value="1"/>
</dbReference>
<dbReference type="EC" id="2.1.1.63" evidence="8"/>
<dbReference type="STRING" id="76728.AQ490_00785"/>
<keyword evidence="6 8" id="KW-0234">DNA repair</keyword>
<comment type="similarity">
    <text evidence="2 8">Belongs to the MGMT family.</text>
</comment>
<dbReference type="Proteomes" id="UP000050867">
    <property type="component" value="Unassembled WGS sequence"/>
</dbReference>
<dbReference type="InterPro" id="IPR036388">
    <property type="entry name" value="WH-like_DNA-bd_sf"/>
</dbReference>
<feature type="domain" description="Methylguanine DNA methyltransferase ribonuclease-like" evidence="10">
    <location>
        <begin position="2"/>
        <end position="70"/>
    </location>
</feature>
<organism evidence="11 12">
    <name type="scientific">Wenjunlia vitaminophila</name>
    <name type="common">Streptomyces vitaminophilus</name>
    <dbReference type="NCBI Taxonomy" id="76728"/>
    <lineage>
        <taxon>Bacteria</taxon>
        <taxon>Bacillati</taxon>
        <taxon>Actinomycetota</taxon>
        <taxon>Actinomycetes</taxon>
        <taxon>Kitasatosporales</taxon>
        <taxon>Streptomycetaceae</taxon>
        <taxon>Wenjunlia</taxon>
    </lineage>
</organism>
<evidence type="ECO:0000256" key="3">
    <source>
        <dbReference type="ARBA" id="ARBA00022603"/>
    </source>
</evidence>
<keyword evidence="12" id="KW-1185">Reference proteome</keyword>
<dbReference type="SUPFAM" id="SSF53155">
    <property type="entry name" value="Methylated DNA-protein cysteine methyltransferase domain"/>
    <property type="match status" value="1"/>
</dbReference>
<dbReference type="AlphaFoldDB" id="A0A0T6LZQ0"/>
<evidence type="ECO:0000256" key="6">
    <source>
        <dbReference type="ARBA" id="ARBA00023204"/>
    </source>
</evidence>
<dbReference type="GO" id="GO:0005737">
    <property type="term" value="C:cytoplasm"/>
    <property type="evidence" value="ECO:0007669"/>
    <property type="project" value="UniProtKB-SubCell"/>
</dbReference>
<gene>
    <name evidence="11" type="ORF">AQ490_00785</name>
</gene>
<dbReference type="GO" id="GO:0006307">
    <property type="term" value="P:DNA alkylation repair"/>
    <property type="evidence" value="ECO:0007669"/>
    <property type="project" value="UniProtKB-UniRule"/>
</dbReference>
<dbReference type="InterPro" id="IPR023546">
    <property type="entry name" value="MGMT"/>
</dbReference>
<evidence type="ECO:0000259" key="10">
    <source>
        <dbReference type="Pfam" id="PF02870"/>
    </source>
</evidence>
<name>A0A0T6LZQ0_WENVI</name>
<dbReference type="InterPro" id="IPR036217">
    <property type="entry name" value="MethylDNA_cys_MeTrfase_DNAb"/>
</dbReference>
<evidence type="ECO:0000256" key="5">
    <source>
        <dbReference type="ARBA" id="ARBA00022763"/>
    </source>
</evidence>
<dbReference type="GO" id="GO:0032259">
    <property type="term" value="P:methylation"/>
    <property type="evidence" value="ECO:0007669"/>
    <property type="project" value="UniProtKB-KW"/>
</dbReference>
<dbReference type="NCBIfam" id="TIGR00589">
    <property type="entry name" value="ogt"/>
    <property type="match status" value="1"/>
</dbReference>
<evidence type="ECO:0000256" key="4">
    <source>
        <dbReference type="ARBA" id="ARBA00022679"/>
    </source>
</evidence>
<evidence type="ECO:0000313" key="11">
    <source>
        <dbReference type="EMBL" id="KRV51517.1"/>
    </source>
</evidence>
<comment type="catalytic activity">
    <reaction evidence="7 8">
        <text>a 6-O-methyl-2'-deoxyguanosine in DNA + L-cysteinyl-[protein] = S-methyl-L-cysteinyl-[protein] + a 2'-deoxyguanosine in DNA</text>
        <dbReference type="Rhea" id="RHEA:24000"/>
        <dbReference type="Rhea" id="RHEA-COMP:10131"/>
        <dbReference type="Rhea" id="RHEA-COMP:10132"/>
        <dbReference type="Rhea" id="RHEA-COMP:11367"/>
        <dbReference type="Rhea" id="RHEA-COMP:11368"/>
        <dbReference type="ChEBI" id="CHEBI:29950"/>
        <dbReference type="ChEBI" id="CHEBI:82612"/>
        <dbReference type="ChEBI" id="CHEBI:85445"/>
        <dbReference type="ChEBI" id="CHEBI:85448"/>
        <dbReference type="EC" id="2.1.1.63"/>
    </reaction>
</comment>
<protein>
    <recommendedName>
        <fullName evidence="8">Methylated-DNA--protein-cysteine methyltransferase</fullName>
        <ecNumber evidence="8">2.1.1.63</ecNumber>
    </recommendedName>
    <alternativeName>
        <fullName evidence="8">6-O-methylguanine-DNA methyltransferase</fullName>
        <shortName evidence="8">MGMT</shortName>
    </alternativeName>
    <alternativeName>
        <fullName evidence="8">O-6-methylguanine-DNA-alkyltransferase</fullName>
    </alternativeName>
</protein>
<dbReference type="eggNOG" id="COG0350">
    <property type="taxonomic scope" value="Bacteria"/>
</dbReference>
<dbReference type="InterPro" id="IPR036631">
    <property type="entry name" value="MGMT_N_sf"/>
</dbReference>
<evidence type="ECO:0000256" key="2">
    <source>
        <dbReference type="ARBA" id="ARBA00008711"/>
    </source>
</evidence>
<dbReference type="InterPro" id="IPR008332">
    <property type="entry name" value="MethylG_MeTrfase_N"/>
</dbReference>
<dbReference type="CDD" id="cd06445">
    <property type="entry name" value="ATase"/>
    <property type="match status" value="1"/>
</dbReference>
<dbReference type="Gene3D" id="3.30.160.70">
    <property type="entry name" value="Methylated DNA-protein cysteine methyltransferase domain"/>
    <property type="match status" value="1"/>
</dbReference>
<dbReference type="FunFam" id="1.10.10.10:FF:000214">
    <property type="entry name" value="Methylated-DNA--protein-cysteine methyltransferase"/>
    <property type="match status" value="1"/>
</dbReference>
<comment type="function">
    <text evidence="8">Involved in the cellular defense against the biological effects of O6-methylguanine (O6-MeG) and O4-methylthymine (O4-MeT) in DNA. Repairs the methylated nucleobase in DNA by stoichiometrically transferring the methyl group to a cysteine residue in the enzyme. This is a suicide reaction: the enzyme is irreversibly inactivated.</text>
</comment>
<dbReference type="SUPFAM" id="SSF46767">
    <property type="entry name" value="Methylated DNA-protein cysteine methyltransferase, C-terminal domain"/>
    <property type="match status" value="1"/>
</dbReference>
<evidence type="ECO:0000256" key="7">
    <source>
        <dbReference type="ARBA" id="ARBA00049348"/>
    </source>
</evidence>
<comment type="caution">
    <text evidence="11">The sequence shown here is derived from an EMBL/GenBank/DDBJ whole genome shotgun (WGS) entry which is preliminary data.</text>
</comment>
<dbReference type="PANTHER" id="PTHR10815:SF5">
    <property type="entry name" value="METHYLATED-DNA--PROTEIN-CYSTEINE METHYLTRANSFERASE"/>
    <property type="match status" value="1"/>
</dbReference>
<evidence type="ECO:0000259" key="9">
    <source>
        <dbReference type="Pfam" id="PF01035"/>
    </source>
</evidence>
<evidence type="ECO:0000313" key="12">
    <source>
        <dbReference type="Proteomes" id="UP000050867"/>
    </source>
</evidence>
<sequence>MPSPLGELLLVGRETADGFALTSLTMPGQRGGDVAQPLWNRDAAPFTEARRQLDAYFAGEATRFDLPLAPRGTPFREQVWRALDRIPYGETLTYRQLAAAAGAPESVRAVGGAVGANPLLVIRPCHRVIGSDGGLTGYAGGLDNKRRLLALEGVAPH</sequence>
<dbReference type="Gene3D" id="1.10.10.10">
    <property type="entry name" value="Winged helix-like DNA-binding domain superfamily/Winged helix DNA-binding domain"/>
    <property type="match status" value="1"/>
</dbReference>
<evidence type="ECO:0000256" key="1">
    <source>
        <dbReference type="ARBA" id="ARBA00001286"/>
    </source>
</evidence>
<dbReference type="GO" id="GO:0003908">
    <property type="term" value="F:methylated-DNA-[protein]-cysteine S-methyltransferase activity"/>
    <property type="evidence" value="ECO:0007669"/>
    <property type="project" value="UniProtKB-UniRule"/>
</dbReference>
<feature type="active site" description="Nucleophile; methyl group acceptor" evidence="8">
    <location>
        <position position="125"/>
    </location>
</feature>